<organism evidence="15 16">
    <name type="scientific">Populus deltoides</name>
    <name type="common">Eastern poplar</name>
    <name type="synonym">Eastern cottonwood</name>
    <dbReference type="NCBI Taxonomy" id="3696"/>
    <lineage>
        <taxon>Eukaryota</taxon>
        <taxon>Viridiplantae</taxon>
        <taxon>Streptophyta</taxon>
        <taxon>Embryophyta</taxon>
        <taxon>Tracheophyta</taxon>
        <taxon>Spermatophyta</taxon>
        <taxon>Magnoliopsida</taxon>
        <taxon>eudicotyledons</taxon>
        <taxon>Gunneridae</taxon>
        <taxon>Pentapetalae</taxon>
        <taxon>rosids</taxon>
        <taxon>fabids</taxon>
        <taxon>Malpighiales</taxon>
        <taxon>Salicaceae</taxon>
        <taxon>Saliceae</taxon>
        <taxon>Populus</taxon>
    </lineage>
</organism>
<dbReference type="EMBL" id="JACEGQ020000005">
    <property type="protein sequence ID" value="KAH8509478.1"/>
    <property type="molecule type" value="Genomic_DNA"/>
</dbReference>
<evidence type="ECO:0000256" key="2">
    <source>
        <dbReference type="ARBA" id="ARBA00004395"/>
    </source>
</evidence>
<dbReference type="InterPro" id="IPR001251">
    <property type="entry name" value="CRAL-TRIO_dom"/>
</dbReference>
<accession>A0A8T2YWL4</accession>
<keyword evidence="4" id="KW-0813">Transport</keyword>
<evidence type="ECO:0000256" key="10">
    <source>
        <dbReference type="ARBA" id="ARBA00023054"/>
    </source>
</evidence>
<dbReference type="PANTHER" id="PTHR45657">
    <property type="entry name" value="CRAL-TRIO DOMAIN-CONTAINING PROTEIN YKL091C-RELATED"/>
    <property type="match status" value="1"/>
</dbReference>
<comment type="caution">
    <text evidence="15">The sequence shown here is derived from an EMBL/GenBank/DDBJ whole genome shotgun (WGS) entry which is preliminary data.</text>
</comment>
<dbReference type="GO" id="GO:0046654">
    <property type="term" value="P:tetrahydrofolate biosynthetic process"/>
    <property type="evidence" value="ECO:0007669"/>
    <property type="project" value="InterPro"/>
</dbReference>
<feature type="region of interest" description="Disordered" evidence="12">
    <location>
        <begin position="57"/>
        <end position="118"/>
    </location>
</feature>
<sequence>MRVIESGKPIQSHASNGLLFTELDRPTGQPCLDTKEFDLVRNMLTAAIEERYGDAGFEGFSSNDEKRERKSDFDNSEEDRKTRIGSLKKKAIKASSKFRRSLKKSKKNNGGSGGVGGGVSAAIEDVRDVEELRLVDAFKQALISEDLLPPRHDDYHMLLRFLKARKFDVEKAKQMWTNMLQWRKDFGTDTILEDFEFSELKEVRKYYPQGYHGVDKDGRPVYIERLGKVDSSKLMEVTTLERYLIYHVQEFERTFAIKFPACTIAAKRHIDSSTTILDVQGIGLKNFTKSARELIIQLQKIDGDNYPETLCRMYVINAGPGFKLLWRTVKSFIDSHTASKIHVLGNKYQNKLLEIIDSSELPEFLGGSCTCADQGGCMRSDRGPWKDPNILKMVHSGEALYSRQIVTISNSGGRVIALDKPFYPVKVKTSDTSTAESGSEVEDVVSPKPTGSYLLPRLAPVSEEARMAGRMNAASVSEYDEYMPMIDKTVVAEFEDLCTSRGTPSLLSVEKTSEGIPARVWALLVAFFITFLAFFRSMAFWNTKKHPVSDSASDITDLTFETAPKEEFRPPSPAPGFTEADLLSSVMKRLGELEEKVGTLQTKPFQMPCEKEELLNAAVYRVDALEAELIATKKALHEALIRLEELLAYVDGRKQASFQQALLRSQFTDPCSRWKLSSFLKSPAILLMASLFPIRSPCDPRLAAGIEPPQLQFEISPAEIIKMMLHYCTQRTLFQSKVLLNSSKTSFCNSASLAATSPLFKFQILTSNYRRFTAIAGELPMRSYQVVVAATRDMGIGKDGKLPWRLPSDLKFFKEITLATSDPGKQNAILMGRKTWESIPIKYRPLLGRLNVVLTRSFEIEDEENVITCGSISSALELLAEAPYCFSIDKVFVIGGGQILRETLNGPGCDAIHVTEIETSVECDTFIPSIDFSKLQPWYSSPPLVENGIRYSFVTYVHVRNSENETIAGKTGGKCNDGKSNSIRVEVKDFSFLPKMIFEKRDEYMHHTSSTK</sequence>
<dbReference type="InterPro" id="IPR011074">
    <property type="entry name" value="CRAL/TRIO_N_dom"/>
</dbReference>
<dbReference type="SUPFAM" id="SSF53597">
    <property type="entry name" value="Dihydrofolate reductase-like"/>
    <property type="match status" value="1"/>
</dbReference>
<dbReference type="GO" id="GO:0015031">
    <property type="term" value="P:protein transport"/>
    <property type="evidence" value="ECO:0007669"/>
    <property type="project" value="UniProtKB-KW"/>
</dbReference>
<evidence type="ECO:0000259" key="14">
    <source>
        <dbReference type="PROSITE" id="PS51330"/>
    </source>
</evidence>
<evidence type="ECO:0000256" key="12">
    <source>
        <dbReference type="SAM" id="MobiDB-lite"/>
    </source>
</evidence>
<evidence type="ECO:0000256" key="1">
    <source>
        <dbReference type="ARBA" id="ARBA00004202"/>
    </source>
</evidence>
<dbReference type="SMART" id="SM00516">
    <property type="entry name" value="SEC14"/>
    <property type="match status" value="1"/>
</dbReference>
<dbReference type="FunFam" id="3.40.525.10:FF:000011">
    <property type="entry name" value="SEC14 cytosolic factor"/>
    <property type="match status" value="1"/>
</dbReference>
<dbReference type="Pfam" id="PF03765">
    <property type="entry name" value="CRAL_TRIO_N"/>
    <property type="match status" value="1"/>
</dbReference>
<keyword evidence="5" id="KW-0554">One-carbon metabolism</keyword>
<feature type="compositionally biased region" description="Basic and acidic residues" evidence="12">
    <location>
        <begin position="63"/>
        <end position="82"/>
    </location>
</feature>
<dbReference type="Proteomes" id="UP000807159">
    <property type="component" value="Chromosome 5"/>
</dbReference>
<dbReference type="CDD" id="cd00209">
    <property type="entry name" value="DHFR"/>
    <property type="match status" value="1"/>
</dbReference>
<dbReference type="GO" id="GO:0005886">
    <property type="term" value="C:plasma membrane"/>
    <property type="evidence" value="ECO:0007669"/>
    <property type="project" value="UniProtKB-SubCell"/>
</dbReference>
<protein>
    <recommendedName>
        <fullName evidence="3">dihydrofolate reductase</fullName>
        <ecNumber evidence="3">1.5.1.3</ecNumber>
    </recommendedName>
</protein>
<evidence type="ECO:0000256" key="9">
    <source>
        <dbReference type="ARBA" id="ARBA00023034"/>
    </source>
</evidence>
<dbReference type="Pfam" id="PF00186">
    <property type="entry name" value="DHFR_1"/>
    <property type="match status" value="1"/>
</dbReference>
<keyword evidence="6" id="KW-0521">NADP</keyword>
<feature type="domain" description="CRAL-TRIO" evidence="13">
    <location>
        <begin position="199"/>
        <end position="373"/>
    </location>
</feature>
<dbReference type="InterPro" id="IPR024072">
    <property type="entry name" value="DHFR-like_dom_sf"/>
</dbReference>
<dbReference type="PROSITE" id="PS50191">
    <property type="entry name" value="CRAL_TRIO"/>
    <property type="match status" value="1"/>
</dbReference>
<dbReference type="Gene3D" id="3.40.525.10">
    <property type="entry name" value="CRAL-TRIO lipid binding domain"/>
    <property type="match status" value="1"/>
</dbReference>
<dbReference type="PANTHER" id="PTHR45657:SF38">
    <property type="entry name" value="CRAL-TRIO DOMAIN-CONTAINING PROTEIN"/>
    <property type="match status" value="1"/>
</dbReference>
<dbReference type="Gene3D" id="3.40.430.10">
    <property type="entry name" value="Dihydrofolate Reductase, subunit A"/>
    <property type="match status" value="1"/>
</dbReference>
<gene>
    <name evidence="15" type="ORF">H0E87_011299</name>
</gene>
<dbReference type="InterPro" id="IPR001796">
    <property type="entry name" value="DHFR_dom"/>
</dbReference>
<evidence type="ECO:0000313" key="16">
    <source>
        <dbReference type="Proteomes" id="UP000807159"/>
    </source>
</evidence>
<dbReference type="GO" id="GO:0004146">
    <property type="term" value="F:dihydrofolate reductase activity"/>
    <property type="evidence" value="ECO:0007669"/>
    <property type="project" value="UniProtKB-EC"/>
</dbReference>
<dbReference type="EC" id="1.5.1.3" evidence="3"/>
<evidence type="ECO:0000256" key="11">
    <source>
        <dbReference type="ARBA" id="ARBA00038020"/>
    </source>
</evidence>
<evidence type="ECO:0000256" key="4">
    <source>
        <dbReference type="ARBA" id="ARBA00022448"/>
    </source>
</evidence>
<evidence type="ECO:0000259" key="13">
    <source>
        <dbReference type="PROSITE" id="PS50191"/>
    </source>
</evidence>
<keyword evidence="7" id="KW-0653">Protein transport</keyword>
<evidence type="ECO:0000256" key="3">
    <source>
        <dbReference type="ARBA" id="ARBA00012856"/>
    </source>
</evidence>
<dbReference type="SMART" id="SM01100">
    <property type="entry name" value="CRAL_TRIO_N"/>
    <property type="match status" value="1"/>
</dbReference>
<dbReference type="InterPro" id="IPR051026">
    <property type="entry name" value="PI/PC_transfer"/>
</dbReference>
<dbReference type="GO" id="GO:0000139">
    <property type="term" value="C:Golgi membrane"/>
    <property type="evidence" value="ECO:0007669"/>
    <property type="project" value="UniProtKB-SubCell"/>
</dbReference>
<keyword evidence="9" id="KW-0333">Golgi apparatus</keyword>
<dbReference type="SUPFAM" id="SSF46938">
    <property type="entry name" value="CRAL/TRIO N-terminal domain"/>
    <property type="match status" value="1"/>
</dbReference>
<dbReference type="PROSITE" id="PS51330">
    <property type="entry name" value="DHFR_2"/>
    <property type="match status" value="1"/>
</dbReference>
<keyword evidence="16" id="KW-1185">Reference proteome</keyword>
<feature type="domain" description="DHFR" evidence="14">
    <location>
        <begin position="783"/>
        <end position="958"/>
    </location>
</feature>
<dbReference type="InterPro" id="IPR036865">
    <property type="entry name" value="CRAL-TRIO_dom_sf"/>
</dbReference>
<keyword evidence="10" id="KW-0175">Coiled coil</keyword>
<evidence type="ECO:0000256" key="8">
    <source>
        <dbReference type="ARBA" id="ARBA00023002"/>
    </source>
</evidence>
<dbReference type="CDD" id="cd00170">
    <property type="entry name" value="SEC14"/>
    <property type="match status" value="1"/>
</dbReference>
<keyword evidence="8" id="KW-0560">Oxidoreductase</keyword>
<dbReference type="AlphaFoldDB" id="A0A8T2YWL4"/>
<dbReference type="PRINTS" id="PR00070">
    <property type="entry name" value="DHFR"/>
</dbReference>
<comment type="similarity">
    <text evidence="11">Belongs to the SFH family.</text>
</comment>
<dbReference type="PROSITE" id="PS00075">
    <property type="entry name" value="DHFR_1"/>
    <property type="match status" value="1"/>
</dbReference>
<feature type="compositionally biased region" description="Basic residues" evidence="12">
    <location>
        <begin position="86"/>
        <end position="107"/>
    </location>
</feature>
<dbReference type="Gene3D" id="1.10.8.20">
    <property type="entry name" value="N-terminal domain of phosphatidylinositol transfer protein sec14p"/>
    <property type="match status" value="1"/>
</dbReference>
<evidence type="ECO:0000256" key="5">
    <source>
        <dbReference type="ARBA" id="ARBA00022563"/>
    </source>
</evidence>
<proteinExistence type="inferred from homology"/>
<dbReference type="Pfam" id="PF00650">
    <property type="entry name" value="CRAL_TRIO"/>
    <property type="match status" value="1"/>
</dbReference>
<dbReference type="InterPro" id="IPR017925">
    <property type="entry name" value="DHFR_CS"/>
</dbReference>
<evidence type="ECO:0000256" key="7">
    <source>
        <dbReference type="ARBA" id="ARBA00022927"/>
    </source>
</evidence>
<dbReference type="InterPro" id="IPR036273">
    <property type="entry name" value="CRAL/TRIO_N_dom_sf"/>
</dbReference>
<reference evidence="15" key="1">
    <citation type="journal article" date="2021" name="J. Hered.">
        <title>Genome Assembly of Salicaceae Populus deltoides (Eastern Cottonwood) I-69 Based on Nanopore Sequencing and Hi-C Technologies.</title>
        <authorList>
            <person name="Bai S."/>
            <person name="Wu H."/>
            <person name="Zhang J."/>
            <person name="Pan Z."/>
            <person name="Zhao W."/>
            <person name="Li Z."/>
            <person name="Tong C."/>
        </authorList>
    </citation>
    <scope>NUCLEOTIDE SEQUENCE</scope>
    <source>
        <tissue evidence="15">Leaf</tissue>
    </source>
</reference>
<evidence type="ECO:0000256" key="6">
    <source>
        <dbReference type="ARBA" id="ARBA00022857"/>
    </source>
</evidence>
<name>A0A8T2YWL4_POPDE</name>
<comment type="subcellular location">
    <subcellularLocation>
        <location evidence="1">Cell membrane</location>
        <topology evidence="1">Peripheral membrane protein</topology>
    </subcellularLocation>
    <subcellularLocation>
        <location evidence="2">Golgi apparatus membrane</location>
        <topology evidence="2">Peripheral membrane protein</topology>
    </subcellularLocation>
</comment>
<evidence type="ECO:0000313" key="15">
    <source>
        <dbReference type="EMBL" id="KAH8509478.1"/>
    </source>
</evidence>
<dbReference type="SUPFAM" id="SSF52087">
    <property type="entry name" value="CRAL/TRIO domain"/>
    <property type="match status" value="1"/>
</dbReference>
<dbReference type="GO" id="GO:0006730">
    <property type="term" value="P:one-carbon metabolic process"/>
    <property type="evidence" value="ECO:0007669"/>
    <property type="project" value="UniProtKB-KW"/>
</dbReference>